<dbReference type="AlphaFoldDB" id="A0A076ZBP9"/>
<evidence type="ECO:0000313" key="11">
    <source>
        <dbReference type="EMBL" id="RDY82841.1"/>
    </source>
</evidence>
<feature type="domain" description="GHMP kinase C-terminal" evidence="8">
    <location>
        <begin position="239"/>
        <end position="320"/>
    </location>
</feature>
<dbReference type="KEGG" id="sage:EN72_07380"/>
<dbReference type="NCBIfam" id="TIGR01220">
    <property type="entry name" value="Pmev_kin_Gr_pos"/>
    <property type="match status" value="1"/>
</dbReference>
<feature type="domain" description="GHMP kinase N-terminal" evidence="7">
    <location>
        <begin position="67"/>
        <end position="156"/>
    </location>
</feature>
<dbReference type="OMA" id="ACIVYED"/>
<dbReference type="InterPro" id="IPR006204">
    <property type="entry name" value="GHMP_kinase_N_dom"/>
</dbReference>
<dbReference type="InterPro" id="IPR036554">
    <property type="entry name" value="GHMP_kinase_C_sf"/>
</dbReference>
<dbReference type="InterPro" id="IPR020568">
    <property type="entry name" value="Ribosomal_Su5_D2-typ_SF"/>
</dbReference>
<sequence>MVKVQTGGKLYIAGEYAILYPGQVAILKNIPIYMTALATFADNYSLYSDMFNYTASLQPDKQYSLIQETILLMEEWLINFGKNIKPIHLEITGKLERYGLKFGIGSSGSVVVLTIKAMAALYEIEMPSDLLFKLSAYVLLKRGDNGSMGDIACIAYEHLISYSAFDRRAVSKMIETKPLEQVLEAEWGYRITKIQASLEMDFLVGWTMQPSISKEMINIVKSTITQRFLDDTNYQVVQLLSAFKEGDKEAIKRCLEEISLLLFNLHPSIYTDKLQKLKEASKGLDIVTKSSGSGGGDCGIAISFNKNDNQTLIKRWESAGIELLSKETLS</sequence>
<keyword evidence="5 11" id="KW-0418">Kinase</keyword>
<evidence type="ECO:0000256" key="3">
    <source>
        <dbReference type="ARBA" id="ARBA00022679"/>
    </source>
</evidence>
<reference evidence="10 12" key="1">
    <citation type="journal article" date="2016" name="Sci. Rep.">
        <title>Serotype IV Streptococcus agalactiae ST-452 has arisen from large genomic recombination events between CC23 and the hypervirulent CC17 lineages.</title>
        <authorList>
            <person name="Campisi E."/>
            <person name="Rinaudo C.D."/>
            <person name="Donati C."/>
            <person name="Barucco M."/>
            <person name="Torricelli G."/>
            <person name="Edwards M.S."/>
            <person name="Baker C.J."/>
            <person name="Margarit I."/>
            <person name="Rosini R."/>
        </authorList>
    </citation>
    <scope>NUCLEOTIDE SEQUENCE [LARGE SCALE GENOMIC DNA]</scope>
    <source>
        <strain evidence="10 12">CZ-PW-140</strain>
    </source>
</reference>
<dbReference type="InterPro" id="IPR013750">
    <property type="entry name" value="GHMP_kinase_C_dom"/>
</dbReference>
<dbReference type="SUPFAM" id="SSF54211">
    <property type="entry name" value="Ribosomal protein S5 domain 2-like"/>
    <property type="match status" value="1"/>
</dbReference>
<name>A0A076ZBP9_STRAG</name>
<evidence type="ECO:0000313" key="9">
    <source>
        <dbReference type="EMBL" id="MDK6900154.1"/>
    </source>
</evidence>
<proteinExistence type="predicted"/>
<comment type="pathway">
    <text evidence="1">Isoprenoid biosynthesis; isopentenyl diphosphate biosynthesis via mevalonate pathway; isopentenyl diphosphate from (R)-mevalonate: step 2/3.</text>
</comment>
<dbReference type="Gene3D" id="3.30.230.10">
    <property type="match status" value="1"/>
</dbReference>
<accession>A0A076ZBP9</accession>
<dbReference type="Pfam" id="PF00288">
    <property type="entry name" value="GHMP_kinases_N"/>
    <property type="match status" value="1"/>
</dbReference>
<protein>
    <recommendedName>
        <fullName evidence="2">phosphomevalonate kinase</fullName>
        <ecNumber evidence="2">2.7.4.2</ecNumber>
    </recommendedName>
</protein>
<evidence type="ECO:0000256" key="2">
    <source>
        <dbReference type="ARBA" id="ARBA00012958"/>
    </source>
</evidence>
<dbReference type="PANTHER" id="PTHR31814:SF2">
    <property type="entry name" value="PHOSPHOMEVALONATE KINASE"/>
    <property type="match status" value="1"/>
</dbReference>
<dbReference type="EC" id="2.7.4.2" evidence="2"/>
<reference evidence="11 13" key="2">
    <citation type="journal article" date="2018" name="Emerg. Microbes Infect.">
        <title>Phenotypic and molecular analysis of nontypeable Group B streptococci: identification of cps2a and hybrid cps2a/cps5 Group B streptococcal capsule gene clusters.</title>
        <authorList>
            <person name="Alhhazmi A."/>
            <person name="Tyrrell G.J."/>
        </authorList>
    </citation>
    <scope>NUCLEOTIDE SEQUENCE [LARGE SCALE GENOMIC DNA]</scope>
    <source>
        <strain evidence="11 13">PLGBS17</strain>
    </source>
</reference>
<evidence type="ECO:0000256" key="5">
    <source>
        <dbReference type="ARBA" id="ARBA00022777"/>
    </source>
</evidence>
<dbReference type="GO" id="GO:0005524">
    <property type="term" value="F:ATP binding"/>
    <property type="evidence" value="ECO:0007669"/>
    <property type="project" value="UniProtKB-KW"/>
</dbReference>
<evidence type="ECO:0000313" key="12">
    <source>
        <dbReference type="Proteomes" id="UP000093122"/>
    </source>
</evidence>
<reference evidence="9" key="3">
    <citation type="submission" date="2023-05" db="EMBL/GenBank/DDBJ databases">
        <title>Cataloging the Phylogenetic Diversity of Human Bladder Bacteria.</title>
        <authorList>
            <person name="Du J."/>
        </authorList>
    </citation>
    <scope>NUCLEOTIDE SEQUENCE</scope>
    <source>
        <strain evidence="9">UMB8703</strain>
    </source>
</reference>
<gene>
    <name evidence="10" type="ORF">AX245_08425</name>
    <name evidence="11" type="ORF">C4618_04755</name>
    <name evidence="9" type="ORF">QP229_09275</name>
</gene>
<evidence type="ECO:0000313" key="13">
    <source>
        <dbReference type="Proteomes" id="UP000256718"/>
    </source>
</evidence>
<keyword evidence="4" id="KW-0547">Nucleotide-binding</keyword>
<dbReference type="EMBL" id="JASOIH010000012">
    <property type="protein sequence ID" value="MDK6900154.1"/>
    <property type="molecule type" value="Genomic_DNA"/>
</dbReference>
<organism evidence="11 13">
    <name type="scientific">Streptococcus agalactiae</name>
    <dbReference type="NCBI Taxonomy" id="1311"/>
    <lineage>
        <taxon>Bacteria</taxon>
        <taxon>Bacillati</taxon>
        <taxon>Bacillota</taxon>
        <taxon>Bacilli</taxon>
        <taxon>Lactobacillales</taxon>
        <taxon>Streptococcaceae</taxon>
        <taxon>Streptococcus</taxon>
    </lineage>
</organism>
<dbReference type="PANTHER" id="PTHR31814">
    <property type="match status" value="1"/>
</dbReference>
<keyword evidence="3 9" id="KW-0808">Transferase</keyword>
<evidence type="ECO:0000259" key="8">
    <source>
        <dbReference type="Pfam" id="PF08544"/>
    </source>
</evidence>
<evidence type="ECO:0000256" key="6">
    <source>
        <dbReference type="ARBA" id="ARBA00022840"/>
    </source>
</evidence>
<dbReference type="GO" id="GO:0004631">
    <property type="term" value="F:phosphomevalonate kinase activity"/>
    <property type="evidence" value="ECO:0007669"/>
    <property type="project" value="UniProtKB-EC"/>
</dbReference>
<dbReference type="InterPro" id="IPR014721">
    <property type="entry name" value="Ribsml_uS5_D2-typ_fold_subgr"/>
</dbReference>
<dbReference type="Pfam" id="PF08544">
    <property type="entry name" value="GHMP_kinases_C"/>
    <property type="match status" value="1"/>
</dbReference>
<dbReference type="UniPathway" id="UPA00057">
    <property type="reaction ID" value="UER00099"/>
</dbReference>
<keyword evidence="6" id="KW-0067">ATP-binding</keyword>
<dbReference type="Proteomes" id="UP000256718">
    <property type="component" value="Unassembled WGS sequence"/>
</dbReference>
<dbReference type="RefSeq" id="WP_000241520.1">
    <property type="nucleotide sequence ID" value="NZ_BCNI01000007.1"/>
</dbReference>
<dbReference type="Proteomes" id="UP001230629">
    <property type="component" value="Unassembled WGS sequence"/>
</dbReference>
<dbReference type="EMBL" id="MAWT01000011">
    <property type="protein sequence ID" value="OCM72098.1"/>
    <property type="molecule type" value="Genomic_DNA"/>
</dbReference>
<dbReference type="Proteomes" id="UP000093122">
    <property type="component" value="Unassembled WGS sequence"/>
</dbReference>
<comment type="caution">
    <text evidence="11">The sequence shown here is derived from an EMBL/GenBank/DDBJ whole genome shotgun (WGS) entry which is preliminary data.</text>
</comment>
<dbReference type="Gene3D" id="3.30.70.890">
    <property type="entry name" value="GHMP kinase, C-terminal domain"/>
    <property type="match status" value="1"/>
</dbReference>
<dbReference type="InterPro" id="IPR005917">
    <property type="entry name" value="Pmev_kinase_bact"/>
</dbReference>
<evidence type="ECO:0000256" key="4">
    <source>
        <dbReference type="ARBA" id="ARBA00022741"/>
    </source>
</evidence>
<dbReference type="EMBL" id="QHGZ01000123">
    <property type="protein sequence ID" value="RDY82841.1"/>
    <property type="molecule type" value="Genomic_DNA"/>
</dbReference>
<dbReference type="InterPro" id="IPR035102">
    <property type="entry name" value="Phosphomevalonate_kinase"/>
</dbReference>
<evidence type="ECO:0000256" key="1">
    <source>
        <dbReference type="ARBA" id="ARBA00005017"/>
    </source>
</evidence>
<dbReference type="GO" id="GO:0019287">
    <property type="term" value="P:isopentenyl diphosphate biosynthetic process, mevalonate pathway"/>
    <property type="evidence" value="ECO:0007669"/>
    <property type="project" value="UniProtKB-UniPathway"/>
</dbReference>
<evidence type="ECO:0000259" key="7">
    <source>
        <dbReference type="Pfam" id="PF00288"/>
    </source>
</evidence>
<evidence type="ECO:0000313" key="10">
    <source>
        <dbReference type="EMBL" id="OCM72098.1"/>
    </source>
</evidence>
<dbReference type="SUPFAM" id="SSF55060">
    <property type="entry name" value="GHMP Kinase, C-terminal domain"/>
    <property type="match status" value="1"/>
</dbReference>